<dbReference type="PANTHER" id="PTHR46033">
    <property type="entry name" value="PROTEIN MAIN-LIKE 2"/>
    <property type="match status" value="1"/>
</dbReference>
<dbReference type="Proteomes" id="UP000541444">
    <property type="component" value="Unassembled WGS sequence"/>
</dbReference>
<evidence type="ECO:0000259" key="3">
    <source>
        <dbReference type="Pfam" id="PF10536"/>
    </source>
</evidence>
<feature type="domain" description="Aminotransferase-like plant mobile" evidence="3">
    <location>
        <begin position="160"/>
        <end position="336"/>
    </location>
</feature>
<dbReference type="GO" id="GO:0010073">
    <property type="term" value="P:meristem maintenance"/>
    <property type="evidence" value="ECO:0007669"/>
    <property type="project" value="InterPro"/>
</dbReference>
<sequence length="613" mass="70001">YGSFKVVNAKEVDAATVIKRMRAALDAGVENVTMYTMNEKVPPTTSNRRKKESIREGDQVLYKRKIKTIDPSTVVPPNTVDSANEGASEALPPTESVEGVNIPQGSEFKTESTQASLGAQPPLPNVSPNFDVNISIVGGYSEVGLPADGDITVIGGTWGFPTILEGTDISTRYLVLFAKDKVAKKWSWGSEVLAHMYFNLGATSRDDGKQFAYCTTLLESWIFVHFPKLVGIPKEIDSNAYEHCTCWKWDVSVTNRYGGTTLLNFREALDNYKLEDVVWDPYRDKKDSSLAFKEVTFFYGALASPDHVQPYYPNRVVRQFNQEQGIPTKRLLTEHHEYASLSPNVNLNDQQITTLNDHLQKLKEDKEKESEANINLREALKEKTSKCDMLKETIEQMKVEIELKRVVDEQCTLEFADLPMQLDANVRYWSTKIWRKKNTSLEAELRQKSSLEDCNQRLSVELNKKCKETESLKVVNAILMEQIDMQLPPATPLVALQSHQPVPDTTLAKKYDDLLATHEDVKNKLIAKEDFRQKLVNAEERMKFLKTNNIEWHKKLVNSEKRKKTLEVDNNEWEVWRQALKKALATEGMRDMGDPTFEELFEQNKRFFTIARQ</sequence>
<dbReference type="InterPro" id="IPR019557">
    <property type="entry name" value="AminoTfrase-like_pln_mobile"/>
</dbReference>
<dbReference type="AlphaFoldDB" id="A0A7J7NE28"/>
<feature type="coiled-coil region" evidence="1">
    <location>
        <begin position="521"/>
        <end position="548"/>
    </location>
</feature>
<protein>
    <recommendedName>
        <fullName evidence="3">Aminotransferase-like plant mobile domain-containing protein</fullName>
    </recommendedName>
</protein>
<name>A0A7J7NE28_9MAGN</name>
<keyword evidence="5" id="KW-1185">Reference proteome</keyword>
<feature type="non-terminal residue" evidence="4">
    <location>
        <position position="613"/>
    </location>
</feature>
<reference evidence="4 5" key="1">
    <citation type="journal article" date="2020" name="IScience">
        <title>Genome Sequencing of the Endangered Kingdonia uniflora (Circaeasteraceae, Ranunculales) Reveals Potential Mechanisms of Evolutionary Specialization.</title>
        <authorList>
            <person name="Sun Y."/>
            <person name="Deng T."/>
            <person name="Zhang A."/>
            <person name="Moore M.J."/>
            <person name="Landis J.B."/>
            <person name="Lin N."/>
            <person name="Zhang H."/>
            <person name="Zhang X."/>
            <person name="Huang J."/>
            <person name="Zhang X."/>
            <person name="Sun H."/>
            <person name="Wang H."/>
        </authorList>
    </citation>
    <scope>NUCLEOTIDE SEQUENCE [LARGE SCALE GENOMIC DNA]</scope>
    <source>
        <strain evidence="4">TB1705</strain>
        <tissue evidence="4">Leaf</tissue>
    </source>
</reference>
<feature type="coiled-coil region" evidence="1">
    <location>
        <begin position="352"/>
        <end position="400"/>
    </location>
</feature>
<comment type="caution">
    <text evidence="4">The sequence shown here is derived from an EMBL/GenBank/DDBJ whole genome shotgun (WGS) entry which is preliminary data.</text>
</comment>
<dbReference type="InterPro" id="IPR044824">
    <property type="entry name" value="MAIN-like"/>
</dbReference>
<keyword evidence="1" id="KW-0175">Coiled coil</keyword>
<dbReference type="PANTHER" id="PTHR46033:SF1">
    <property type="entry name" value="PROTEIN MAIN-LIKE 2"/>
    <property type="match status" value="1"/>
</dbReference>
<feature type="region of interest" description="Disordered" evidence="2">
    <location>
        <begin position="72"/>
        <end position="101"/>
    </location>
</feature>
<evidence type="ECO:0000256" key="1">
    <source>
        <dbReference type="SAM" id="Coils"/>
    </source>
</evidence>
<proteinExistence type="predicted"/>
<evidence type="ECO:0000313" key="5">
    <source>
        <dbReference type="Proteomes" id="UP000541444"/>
    </source>
</evidence>
<organism evidence="4 5">
    <name type="scientific">Kingdonia uniflora</name>
    <dbReference type="NCBI Taxonomy" id="39325"/>
    <lineage>
        <taxon>Eukaryota</taxon>
        <taxon>Viridiplantae</taxon>
        <taxon>Streptophyta</taxon>
        <taxon>Embryophyta</taxon>
        <taxon>Tracheophyta</taxon>
        <taxon>Spermatophyta</taxon>
        <taxon>Magnoliopsida</taxon>
        <taxon>Ranunculales</taxon>
        <taxon>Circaeasteraceae</taxon>
        <taxon>Kingdonia</taxon>
    </lineage>
</organism>
<evidence type="ECO:0000313" key="4">
    <source>
        <dbReference type="EMBL" id="KAF6165489.1"/>
    </source>
</evidence>
<evidence type="ECO:0000256" key="2">
    <source>
        <dbReference type="SAM" id="MobiDB-lite"/>
    </source>
</evidence>
<accession>A0A7J7NE28</accession>
<dbReference type="EMBL" id="JACGCM010000851">
    <property type="protein sequence ID" value="KAF6165489.1"/>
    <property type="molecule type" value="Genomic_DNA"/>
</dbReference>
<gene>
    <name evidence="4" type="ORF">GIB67_023318</name>
</gene>
<dbReference type="Pfam" id="PF10536">
    <property type="entry name" value="PMD"/>
    <property type="match status" value="1"/>
</dbReference>